<dbReference type="PANTHER" id="PTHR33567">
    <property type="entry name" value="CHROMATE ION TRANSPORTER (EUROFUNG)"/>
    <property type="match status" value="1"/>
</dbReference>
<reference evidence="8 9" key="1">
    <citation type="submission" date="2018-06" db="EMBL/GenBank/DDBJ databases">
        <authorList>
            <consortium name="Pathogen Informatics"/>
            <person name="Doyle S."/>
        </authorList>
    </citation>
    <scope>NUCLEOTIDE SEQUENCE [LARGE SCALE GENOMIC DNA]</scope>
    <source>
        <strain evidence="8 9">NCTC13160</strain>
    </source>
</reference>
<evidence type="ECO:0000256" key="1">
    <source>
        <dbReference type="ARBA" id="ARBA00004651"/>
    </source>
</evidence>
<accession>A0A378YE40</accession>
<feature type="transmembrane region" description="Helical" evidence="7">
    <location>
        <begin position="167"/>
        <end position="187"/>
    </location>
</feature>
<evidence type="ECO:0000256" key="6">
    <source>
        <dbReference type="ARBA" id="ARBA00023136"/>
    </source>
</evidence>
<keyword evidence="6 7" id="KW-0472">Membrane</keyword>
<evidence type="ECO:0000256" key="7">
    <source>
        <dbReference type="SAM" id="Phobius"/>
    </source>
</evidence>
<comment type="subcellular location">
    <subcellularLocation>
        <location evidence="1">Cell membrane</location>
        <topology evidence="1">Multi-pass membrane protein</topology>
    </subcellularLocation>
</comment>
<dbReference type="InterPro" id="IPR003370">
    <property type="entry name" value="Chromate_transpt"/>
</dbReference>
<keyword evidence="4 7" id="KW-0812">Transmembrane</keyword>
<feature type="transmembrane region" description="Helical" evidence="7">
    <location>
        <begin position="412"/>
        <end position="431"/>
    </location>
</feature>
<dbReference type="PANTHER" id="PTHR33567:SF3">
    <property type="entry name" value="CHROMATE ION TRANSPORTER (EUROFUNG)"/>
    <property type="match status" value="1"/>
</dbReference>
<name>A0A378YE40_9BURK</name>
<dbReference type="GO" id="GO:0005886">
    <property type="term" value="C:plasma membrane"/>
    <property type="evidence" value="ECO:0007669"/>
    <property type="project" value="UniProtKB-SubCell"/>
</dbReference>
<feature type="transmembrane region" description="Helical" evidence="7">
    <location>
        <begin position="321"/>
        <end position="343"/>
    </location>
</feature>
<sequence>MSCPGTAANACEPACRQGFTPTSLHKGYAYGISSSAEYALVTLKSNIETVAGDPAARTRHAWEVLRVFITLGLTSFGGPVAHIGYFRREFVERRRWLDDAAFGDLVGLCQFLPGPASSQVGFSIGLLRAGWLGGLAAWCGFTLPSVLLLLAFAIVAPHLGGPIGNGVLHGLKLVAVAVVAQAVWDMARRLCPDTRRAGIALAALVVLALTTTVYAQLMVIGLGALLGLWLLRSRELTAPLPLPATIEFRISRASGAGALLLFCALLAGLPALQQFVGGRMLAIFDGFYRSGALVFGGGHVVLPLLQAQTVTTGWVSPNDFLAGYGAAQAVPGPLFTFAAYLGWLSGGPAHSVLGATLATMAIFLPGLLLVVAALPHWQALRQRASTAAMLAGVNAAVVGILASALYSPVWTSAVHGAADFAVAAVAFALLVRWKAPPLAVVAMCALAGATGLA</sequence>
<organism evidence="8 9">
    <name type="scientific">Pandoraea pnomenusa</name>
    <dbReference type="NCBI Taxonomy" id="93220"/>
    <lineage>
        <taxon>Bacteria</taxon>
        <taxon>Pseudomonadati</taxon>
        <taxon>Pseudomonadota</taxon>
        <taxon>Betaproteobacteria</taxon>
        <taxon>Burkholderiales</taxon>
        <taxon>Burkholderiaceae</taxon>
        <taxon>Pandoraea</taxon>
    </lineage>
</organism>
<gene>
    <name evidence="8" type="ORF">NCTC13160_00504</name>
</gene>
<keyword evidence="3" id="KW-1003">Cell membrane</keyword>
<feature type="transmembrane region" description="Helical" evidence="7">
    <location>
        <begin position="64"/>
        <end position="86"/>
    </location>
</feature>
<feature type="transmembrane region" description="Helical" evidence="7">
    <location>
        <begin position="131"/>
        <end position="155"/>
    </location>
</feature>
<comment type="similarity">
    <text evidence="2">Belongs to the chromate ion transporter (CHR) (TC 2.A.51) family.</text>
</comment>
<protein>
    <submittedName>
        <fullName evidence="8">Chromate transporter, chromate ion transporter (CHR) family</fullName>
    </submittedName>
</protein>
<keyword evidence="5 7" id="KW-1133">Transmembrane helix</keyword>
<feature type="transmembrane region" description="Helical" evidence="7">
    <location>
        <begin position="199"/>
        <end position="230"/>
    </location>
</feature>
<dbReference type="AlphaFoldDB" id="A0A378YE40"/>
<evidence type="ECO:0000256" key="5">
    <source>
        <dbReference type="ARBA" id="ARBA00022989"/>
    </source>
</evidence>
<evidence type="ECO:0000313" key="9">
    <source>
        <dbReference type="Proteomes" id="UP000254573"/>
    </source>
</evidence>
<dbReference type="GO" id="GO:0015109">
    <property type="term" value="F:chromate transmembrane transporter activity"/>
    <property type="evidence" value="ECO:0007669"/>
    <property type="project" value="InterPro"/>
</dbReference>
<evidence type="ECO:0000256" key="3">
    <source>
        <dbReference type="ARBA" id="ARBA00022475"/>
    </source>
</evidence>
<feature type="transmembrane region" description="Helical" evidence="7">
    <location>
        <begin position="349"/>
        <end position="374"/>
    </location>
</feature>
<dbReference type="Proteomes" id="UP000254573">
    <property type="component" value="Unassembled WGS sequence"/>
</dbReference>
<evidence type="ECO:0000256" key="2">
    <source>
        <dbReference type="ARBA" id="ARBA00005262"/>
    </source>
</evidence>
<evidence type="ECO:0000256" key="4">
    <source>
        <dbReference type="ARBA" id="ARBA00022692"/>
    </source>
</evidence>
<evidence type="ECO:0000313" key="8">
    <source>
        <dbReference type="EMBL" id="SUA74800.1"/>
    </source>
</evidence>
<feature type="transmembrane region" description="Helical" evidence="7">
    <location>
        <begin position="250"/>
        <end position="272"/>
    </location>
</feature>
<dbReference type="PIRSF" id="PIRSF004810">
    <property type="entry name" value="ChrA"/>
    <property type="match status" value="1"/>
</dbReference>
<dbReference type="EMBL" id="UGSG01000001">
    <property type="protein sequence ID" value="SUA74800.1"/>
    <property type="molecule type" value="Genomic_DNA"/>
</dbReference>
<dbReference type="NCBIfam" id="TIGR00937">
    <property type="entry name" value="2A51"/>
    <property type="match status" value="1"/>
</dbReference>
<dbReference type="InterPro" id="IPR014047">
    <property type="entry name" value="Chr_Tranpt_l_chain"/>
</dbReference>
<proteinExistence type="inferred from homology"/>
<feature type="transmembrane region" description="Helical" evidence="7">
    <location>
        <begin position="386"/>
        <end position="406"/>
    </location>
</feature>
<dbReference type="Pfam" id="PF02417">
    <property type="entry name" value="Chromate_transp"/>
    <property type="match status" value="2"/>
</dbReference>